<dbReference type="Proteomes" id="UP000221165">
    <property type="component" value="Unassembled WGS sequence"/>
</dbReference>
<feature type="region of interest" description="Disordered" evidence="1">
    <location>
        <begin position="1"/>
        <end position="24"/>
    </location>
</feature>
<feature type="region of interest" description="Disordered" evidence="1">
    <location>
        <begin position="167"/>
        <end position="190"/>
    </location>
</feature>
<proteinExistence type="predicted"/>
<feature type="non-terminal residue" evidence="2">
    <location>
        <position position="220"/>
    </location>
</feature>
<evidence type="ECO:0000313" key="3">
    <source>
        <dbReference type="Proteomes" id="UP000221165"/>
    </source>
</evidence>
<name>A0A2C6KFQ8_9APIC</name>
<evidence type="ECO:0000313" key="2">
    <source>
        <dbReference type="EMBL" id="PHJ15166.1"/>
    </source>
</evidence>
<comment type="caution">
    <text evidence="2">The sequence shown here is derived from an EMBL/GenBank/DDBJ whole genome shotgun (WGS) entry which is preliminary data.</text>
</comment>
<dbReference type="GeneID" id="94434334"/>
<feature type="non-terminal residue" evidence="2">
    <location>
        <position position="1"/>
    </location>
</feature>
<dbReference type="VEuPathDB" id="ToxoDB:CSUI_011022"/>
<sequence length="220" mass="24052">SPRGGFDQQGTVSSGEGRSRHGSFRKRVSGCGAAAVAAFSSCASGEHVRSNSLRNLRRSKTISLSESGQQTVGAHLEYSVENEEGKRRVEWVDEASGFAFREFSLDPPQYDASSPDELCLISACNFFGLEFASRPSLMDIELEFTSTFMIELLLRWKQEAEARASKRVLGRTSDQGECGGGEPGLSSVPGFPDMTERLLLKQLERAHKIILGQQHQGYAA</sequence>
<reference evidence="2 3" key="1">
    <citation type="journal article" date="2017" name="Int. J. Parasitol.">
        <title>The genome of the protozoan parasite Cystoisospora suis and a reverse vaccinology approach to identify vaccine candidates.</title>
        <authorList>
            <person name="Palmieri N."/>
            <person name="Shrestha A."/>
            <person name="Ruttkowski B."/>
            <person name="Beck T."/>
            <person name="Vogl C."/>
            <person name="Tomley F."/>
            <person name="Blake D.P."/>
            <person name="Joachim A."/>
        </authorList>
    </citation>
    <scope>NUCLEOTIDE SEQUENCE [LARGE SCALE GENOMIC DNA]</scope>
    <source>
        <strain evidence="2 3">Wien I</strain>
    </source>
</reference>
<dbReference type="EMBL" id="MIGC01009333">
    <property type="protein sequence ID" value="PHJ15166.1"/>
    <property type="molecule type" value="Genomic_DNA"/>
</dbReference>
<gene>
    <name evidence="2" type="ORF">CSUI_011022</name>
</gene>
<keyword evidence="3" id="KW-1185">Reference proteome</keyword>
<organism evidence="2 3">
    <name type="scientific">Cystoisospora suis</name>
    <dbReference type="NCBI Taxonomy" id="483139"/>
    <lineage>
        <taxon>Eukaryota</taxon>
        <taxon>Sar</taxon>
        <taxon>Alveolata</taxon>
        <taxon>Apicomplexa</taxon>
        <taxon>Conoidasida</taxon>
        <taxon>Coccidia</taxon>
        <taxon>Eucoccidiorida</taxon>
        <taxon>Eimeriorina</taxon>
        <taxon>Sarcocystidae</taxon>
        <taxon>Cystoisospora</taxon>
    </lineage>
</organism>
<accession>A0A2C6KFQ8</accession>
<dbReference type="AlphaFoldDB" id="A0A2C6KFQ8"/>
<dbReference type="RefSeq" id="XP_067916900.1">
    <property type="nucleotide sequence ID" value="XM_068071123.1"/>
</dbReference>
<evidence type="ECO:0000256" key="1">
    <source>
        <dbReference type="SAM" id="MobiDB-lite"/>
    </source>
</evidence>
<protein>
    <submittedName>
        <fullName evidence="2">Proton atpase</fullName>
    </submittedName>
</protein>